<feature type="domain" description="Extradiol ring-cleavage dioxygenase class III enzyme subunit B" evidence="1">
    <location>
        <begin position="19"/>
        <end position="245"/>
    </location>
</feature>
<evidence type="ECO:0000259" key="1">
    <source>
        <dbReference type="Pfam" id="PF02900"/>
    </source>
</evidence>
<sequence>MTVVSAFLLPGNPLPYLRSDNPAWAALHHAGQAAGRALAASNPDVLLIYSTQWMAVLDQLWQTREHSTGIHVDENWYEFGDLQTDLRADAALANACIDAANKAGFRSKAVDYDEFPIDSGTIVAGSYLNPTGKIPAVVMANNLYYSFDETEQLGQLAAEQAELQGKRVAVVGIGGLSGNYFDAKIDIATDRVASDEDDALNRKLLSLLESGDIAALRSWLPEYSKATRADMGMKHLAWVLGATGGFRGAMTLGYGATWGSGAAVVQFEL</sequence>
<geneLocation type="plasmid" evidence="2 3">
    <name>unnamed1</name>
</geneLocation>
<dbReference type="Gene3D" id="3.40.830.10">
    <property type="entry name" value="LigB-like"/>
    <property type="match status" value="1"/>
</dbReference>
<reference evidence="2 3" key="1">
    <citation type="submission" date="2023-02" db="EMBL/GenBank/DDBJ databases">
        <title>Genome sequence of Novosphingobium humi KACC 19094.</title>
        <authorList>
            <person name="Kim S."/>
            <person name="Heo J."/>
            <person name="Kwon S.-W."/>
        </authorList>
    </citation>
    <scope>NUCLEOTIDE SEQUENCE [LARGE SCALE GENOMIC DNA]</scope>
    <source>
        <strain evidence="2 3">KACC 19094</strain>
        <plasmid evidence="2 3">unnamed1</plasmid>
    </source>
</reference>
<keyword evidence="3" id="KW-1185">Reference proteome</keyword>
<dbReference type="SUPFAM" id="SSF53213">
    <property type="entry name" value="LigB-like"/>
    <property type="match status" value="1"/>
</dbReference>
<protein>
    <submittedName>
        <fullName evidence="2">tRNA U-34 5-methylaminomethyl-2-thiouridine biosynthesis protein</fullName>
    </submittedName>
</protein>
<dbReference type="Pfam" id="PF02900">
    <property type="entry name" value="LigB"/>
    <property type="match status" value="1"/>
</dbReference>
<name>A0ABY7U469_9SPHN</name>
<dbReference type="InterPro" id="IPR004183">
    <property type="entry name" value="Xdiol_dOase_suB"/>
</dbReference>
<dbReference type="RefSeq" id="WP_273619438.1">
    <property type="nucleotide sequence ID" value="NZ_CP117418.1"/>
</dbReference>
<proteinExistence type="predicted"/>
<evidence type="ECO:0000313" key="3">
    <source>
        <dbReference type="Proteomes" id="UP001218231"/>
    </source>
</evidence>
<accession>A0ABY7U469</accession>
<keyword evidence="2" id="KW-0614">Plasmid</keyword>
<dbReference type="EMBL" id="CP117418">
    <property type="protein sequence ID" value="WCT79154.1"/>
    <property type="molecule type" value="Genomic_DNA"/>
</dbReference>
<gene>
    <name evidence="2" type="ORF">PQ457_19285</name>
</gene>
<dbReference type="Proteomes" id="UP001218231">
    <property type="component" value="Plasmid unnamed1"/>
</dbReference>
<organism evidence="2 3">
    <name type="scientific">Novosphingobium humi</name>
    <dbReference type="NCBI Taxonomy" id="2282397"/>
    <lineage>
        <taxon>Bacteria</taxon>
        <taxon>Pseudomonadati</taxon>
        <taxon>Pseudomonadota</taxon>
        <taxon>Alphaproteobacteria</taxon>
        <taxon>Sphingomonadales</taxon>
        <taxon>Sphingomonadaceae</taxon>
        <taxon>Novosphingobium</taxon>
    </lineage>
</organism>
<evidence type="ECO:0000313" key="2">
    <source>
        <dbReference type="EMBL" id="WCT79154.1"/>
    </source>
</evidence>